<dbReference type="InterPro" id="IPR011435">
    <property type="entry name" value="UmpAB"/>
</dbReference>
<feature type="transmembrane region" description="Helical" evidence="1">
    <location>
        <begin position="124"/>
        <end position="142"/>
    </location>
</feature>
<keyword evidence="1" id="KW-1133">Transmembrane helix</keyword>
<feature type="transmembrane region" description="Helical" evidence="1">
    <location>
        <begin position="212"/>
        <end position="234"/>
    </location>
</feature>
<accession>A0A1H8GRQ1</accession>
<dbReference type="Pfam" id="PF07556">
    <property type="entry name" value="DUF1538"/>
    <property type="match status" value="1"/>
</dbReference>
<dbReference type="EMBL" id="FODJ01000001">
    <property type="protein sequence ID" value="SEN46525.1"/>
    <property type="molecule type" value="Genomic_DNA"/>
</dbReference>
<organism evidence="2 3">
    <name type="scientific">Amphibacillus marinus</name>
    <dbReference type="NCBI Taxonomy" id="872970"/>
    <lineage>
        <taxon>Bacteria</taxon>
        <taxon>Bacillati</taxon>
        <taxon>Bacillota</taxon>
        <taxon>Bacilli</taxon>
        <taxon>Bacillales</taxon>
        <taxon>Bacillaceae</taxon>
        <taxon>Amphibacillus</taxon>
    </lineage>
</organism>
<keyword evidence="1" id="KW-0472">Membrane</keyword>
<protein>
    <recommendedName>
        <fullName evidence="4">DUF1538 domain-containing protein</fullName>
    </recommendedName>
</protein>
<evidence type="ECO:0000313" key="2">
    <source>
        <dbReference type="EMBL" id="SEN46525.1"/>
    </source>
</evidence>
<sequence>MMSDLFAGFTTILFEVASALLPLVFFFLVFQVTLLKLKKRKVIDILVGFLLTYIGLSLFLQGVNVGFMPIGEMMGEILGSMRWPWLLVPIGFVLGFFAAYAEPAIAVQIQQIDKVSGGSVPGKLLHYTISIGVGLSISLTVIKILVGFSIWFYVLPGYIIAFILARKSTKLFTAIAFDSGGIVTGPMIATFMLALFVGIASVTEGRDPLIDGFGMIALVALAPILSVLILGNLFQRSGKSKHD</sequence>
<proteinExistence type="predicted"/>
<evidence type="ECO:0000313" key="3">
    <source>
        <dbReference type="Proteomes" id="UP000199300"/>
    </source>
</evidence>
<dbReference type="STRING" id="872970.SAMN04488134_101148"/>
<dbReference type="Proteomes" id="UP000199300">
    <property type="component" value="Unassembled WGS sequence"/>
</dbReference>
<feature type="transmembrane region" description="Helical" evidence="1">
    <location>
        <begin position="83"/>
        <end position="103"/>
    </location>
</feature>
<feature type="transmembrane region" description="Helical" evidence="1">
    <location>
        <begin position="6"/>
        <end position="30"/>
    </location>
</feature>
<gene>
    <name evidence="2" type="ORF">SAMN04488134_101148</name>
</gene>
<evidence type="ECO:0000256" key="1">
    <source>
        <dbReference type="SAM" id="Phobius"/>
    </source>
</evidence>
<feature type="transmembrane region" description="Helical" evidence="1">
    <location>
        <begin position="42"/>
        <end position="63"/>
    </location>
</feature>
<dbReference type="RefSeq" id="WP_177178155.1">
    <property type="nucleotide sequence ID" value="NZ_FODJ01000001.1"/>
</dbReference>
<name>A0A1H8GRQ1_9BACI</name>
<reference evidence="2 3" key="1">
    <citation type="submission" date="2016-10" db="EMBL/GenBank/DDBJ databases">
        <authorList>
            <person name="de Groot N.N."/>
        </authorList>
    </citation>
    <scope>NUCLEOTIDE SEQUENCE [LARGE SCALE GENOMIC DNA]</scope>
    <source>
        <strain evidence="2 3">CGMCC 1.10434</strain>
    </source>
</reference>
<dbReference type="AlphaFoldDB" id="A0A1H8GRQ1"/>
<evidence type="ECO:0008006" key="4">
    <source>
        <dbReference type="Google" id="ProtNLM"/>
    </source>
</evidence>
<feature type="transmembrane region" description="Helical" evidence="1">
    <location>
        <begin position="177"/>
        <end position="200"/>
    </location>
</feature>
<feature type="transmembrane region" description="Helical" evidence="1">
    <location>
        <begin position="148"/>
        <end position="165"/>
    </location>
</feature>
<keyword evidence="3" id="KW-1185">Reference proteome</keyword>
<keyword evidence="1" id="KW-0812">Transmembrane</keyword>